<dbReference type="EMBL" id="VZDO01000010">
    <property type="protein sequence ID" value="KAB0679377.1"/>
    <property type="molecule type" value="Genomic_DNA"/>
</dbReference>
<dbReference type="InterPro" id="IPR050204">
    <property type="entry name" value="AraC_XylS_family_regulators"/>
</dbReference>
<organism evidence="6 7">
    <name type="scientific">Plantimonas leprariae</name>
    <dbReference type="NCBI Taxonomy" id="2615207"/>
    <lineage>
        <taxon>Bacteria</taxon>
        <taxon>Pseudomonadati</taxon>
        <taxon>Pseudomonadota</taxon>
        <taxon>Alphaproteobacteria</taxon>
        <taxon>Hyphomicrobiales</taxon>
        <taxon>Aurantimonadaceae</taxon>
        <taxon>Plantimonas</taxon>
    </lineage>
</organism>
<evidence type="ECO:0000256" key="1">
    <source>
        <dbReference type="ARBA" id="ARBA00023015"/>
    </source>
</evidence>
<proteinExistence type="predicted"/>
<dbReference type="PRINTS" id="PR00032">
    <property type="entry name" value="HTHARAC"/>
</dbReference>
<keyword evidence="2" id="KW-0238">DNA-binding</keyword>
<dbReference type="AlphaFoldDB" id="A0A7V7TZH5"/>
<dbReference type="InterPro" id="IPR003313">
    <property type="entry name" value="AraC-bd"/>
</dbReference>
<protein>
    <submittedName>
        <fullName evidence="6">Helix-turn-helix domain-containing protein</fullName>
    </submittedName>
</protein>
<dbReference type="PANTHER" id="PTHR46796">
    <property type="entry name" value="HTH-TYPE TRANSCRIPTIONAL ACTIVATOR RHAS-RELATED"/>
    <property type="match status" value="1"/>
</dbReference>
<dbReference type="GO" id="GO:0043565">
    <property type="term" value="F:sequence-specific DNA binding"/>
    <property type="evidence" value="ECO:0007669"/>
    <property type="project" value="InterPro"/>
</dbReference>
<dbReference type="PROSITE" id="PS00041">
    <property type="entry name" value="HTH_ARAC_FAMILY_1"/>
    <property type="match status" value="1"/>
</dbReference>
<dbReference type="GO" id="GO:0003700">
    <property type="term" value="F:DNA-binding transcription factor activity"/>
    <property type="evidence" value="ECO:0007669"/>
    <property type="project" value="InterPro"/>
</dbReference>
<evidence type="ECO:0000259" key="5">
    <source>
        <dbReference type="PROSITE" id="PS01124"/>
    </source>
</evidence>
<keyword evidence="1" id="KW-0805">Transcription regulation</keyword>
<accession>A0A7V7TZH5</accession>
<dbReference type="SMART" id="SM00342">
    <property type="entry name" value="HTH_ARAC"/>
    <property type="match status" value="1"/>
</dbReference>
<dbReference type="PROSITE" id="PS01124">
    <property type="entry name" value="HTH_ARAC_FAMILY_2"/>
    <property type="match status" value="1"/>
</dbReference>
<dbReference type="InterPro" id="IPR014710">
    <property type="entry name" value="RmlC-like_jellyroll"/>
</dbReference>
<feature type="domain" description="HTH araC/xylS-type" evidence="5">
    <location>
        <begin position="196"/>
        <end position="294"/>
    </location>
</feature>
<dbReference type="SUPFAM" id="SSF51182">
    <property type="entry name" value="RmlC-like cupins"/>
    <property type="match status" value="1"/>
</dbReference>
<keyword evidence="3" id="KW-0010">Activator</keyword>
<gene>
    <name evidence="6" type="ORF">F6X38_13675</name>
</gene>
<dbReference type="RefSeq" id="WP_150970430.1">
    <property type="nucleotide sequence ID" value="NZ_VZDO01000010.1"/>
</dbReference>
<dbReference type="InterPro" id="IPR018060">
    <property type="entry name" value="HTH_AraC"/>
</dbReference>
<dbReference type="Proteomes" id="UP000432089">
    <property type="component" value="Unassembled WGS sequence"/>
</dbReference>
<dbReference type="InterPro" id="IPR018062">
    <property type="entry name" value="HTH_AraC-typ_CS"/>
</dbReference>
<comment type="caution">
    <text evidence="6">The sequence shown here is derived from an EMBL/GenBank/DDBJ whole genome shotgun (WGS) entry which is preliminary data.</text>
</comment>
<dbReference type="PANTHER" id="PTHR46796:SF6">
    <property type="entry name" value="ARAC SUBFAMILY"/>
    <property type="match status" value="1"/>
</dbReference>
<dbReference type="Pfam" id="PF02311">
    <property type="entry name" value="AraC_binding"/>
    <property type="match status" value="1"/>
</dbReference>
<evidence type="ECO:0000256" key="4">
    <source>
        <dbReference type="ARBA" id="ARBA00023163"/>
    </source>
</evidence>
<dbReference type="InterPro" id="IPR011051">
    <property type="entry name" value="RmlC_Cupin_sf"/>
</dbReference>
<dbReference type="InterPro" id="IPR009057">
    <property type="entry name" value="Homeodomain-like_sf"/>
</dbReference>
<evidence type="ECO:0000256" key="3">
    <source>
        <dbReference type="ARBA" id="ARBA00023159"/>
    </source>
</evidence>
<dbReference type="InterPro" id="IPR020449">
    <property type="entry name" value="Tscrpt_reg_AraC-type_HTH"/>
</dbReference>
<evidence type="ECO:0000256" key="2">
    <source>
        <dbReference type="ARBA" id="ARBA00023125"/>
    </source>
</evidence>
<keyword evidence="7" id="KW-1185">Reference proteome</keyword>
<name>A0A7V7TZH5_9HYPH</name>
<dbReference type="SUPFAM" id="SSF46689">
    <property type="entry name" value="Homeodomain-like"/>
    <property type="match status" value="2"/>
</dbReference>
<dbReference type="Gene3D" id="1.10.10.60">
    <property type="entry name" value="Homeodomain-like"/>
    <property type="match status" value="1"/>
</dbReference>
<reference evidence="6 7" key="1">
    <citation type="submission" date="2019-09" db="EMBL/GenBank/DDBJ databases">
        <title>YIM 132180 draft genome.</title>
        <authorList>
            <person name="Zhang K."/>
        </authorList>
    </citation>
    <scope>NUCLEOTIDE SEQUENCE [LARGE SCALE GENOMIC DNA]</scope>
    <source>
        <strain evidence="6 7">YIM 132180</strain>
    </source>
</reference>
<keyword evidence="4" id="KW-0804">Transcription</keyword>
<evidence type="ECO:0000313" key="6">
    <source>
        <dbReference type="EMBL" id="KAB0679377.1"/>
    </source>
</evidence>
<evidence type="ECO:0000313" key="7">
    <source>
        <dbReference type="Proteomes" id="UP000432089"/>
    </source>
</evidence>
<dbReference type="Gene3D" id="2.60.120.10">
    <property type="entry name" value="Jelly Rolls"/>
    <property type="match status" value="1"/>
</dbReference>
<dbReference type="Pfam" id="PF12833">
    <property type="entry name" value="HTH_18"/>
    <property type="match status" value="1"/>
</dbReference>
<sequence>MSTASEPAADTMNAPLLPLESFFVPGNDFIVSTSQTVCAMPASHTHSQVELNYLLEGEMTYLHGGREATLAIGDLALFWGAIAHRTVRVSPGARYVCIYLPLEMFLNAKLTEPFRSGVLAGGMLVGADPAQFDAARFQRLVEDAKGLPDDARVAELLVAEVLLILRRLDVTGWRDLLAGQHPAGRMAEGVMPETVIEMARFIAENGHRAISVADVAKAAKLHPNYAMTRFRNALGLTVGSYILRHRLMAAQSLLVSTKKDLAALAFETGFGSVSQFHRSFRAHFGTTPAEYRRRMRLPTGAAIPSGT</sequence>